<gene>
    <name evidence="1" type="ORF">SAMN05421823_101591</name>
</gene>
<reference evidence="1 2" key="1">
    <citation type="submission" date="2016-10" db="EMBL/GenBank/DDBJ databases">
        <authorList>
            <person name="de Groot N.N."/>
        </authorList>
    </citation>
    <scope>NUCLEOTIDE SEQUENCE [LARGE SCALE GENOMIC DNA]</scope>
    <source>
        <strain evidence="1 2">DSM 25186</strain>
    </source>
</reference>
<dbReference type="OrthoDB" id="1447887at2"/>
<protein>
    <submittedName>
        <fullName evidence="1">Uncharacterized protein</fullName>
    </submittedName>
</protein>
<dbReference type="RefSeq" id="WP_089678741.1">
    <property type="nucleotide sequence ID" value="NZ_FNFO01000001.1"/>
</dbReference>
<dbReference type="AlphaFoldDB" id="A0A1G8Y7I3"/>
<dbReference type="EMBL" id="FNFO01000001">
    <property type="protein sequence ID" value="SDJ98756.1"/>
    <property type="molecule type" value="Genomic_DNA"/>
</dbReference>
<dbReference type="STRING" id="1075417.SAMN05421823_101591"/>
<name>A0A1G8Y7I3_9BACT</name>
<dbReference type="Proteomes" id="UP000198510">
    <property type="component" value="Unassembled WGS sequence"/>
</dbReference>
<evidence type="ECO:0000313" key="2">
    <source>
        <dbReference type="Proteomes" id="UP000198510"/>
    </source>
</evidence>
<accession>A0A1G8Y7I3</accession>
<organism evidence="1 2">
    <name type="scientific">Catalinimonas alkaloidigena</name>
    <dbReference type="NCBI Taxonomy" id="1075417"/>
    <lineage>
        <taxon>Bacteria</taxon>
        <taxon>Pseudomonadati</taxon>
        <taxon>Bacteroidota</taxon>
        <taxon>Cytophagia</taxon>
        <taxon>Cytophagales</taxon>
        <taxon>Catalimonadaceae</taxon>
        <taxon>Catalinimonas</taxon>
    </lineage>
</organism>
<keyword evidence="2" id="KW-1185">Reference proteome</keyword>
<proteinExistence type="predicted"/>
<sequence>MERFSNRTEDLINQIKTELTDLACPPDWHTHILYLEIGQLLSHAFSVTLLAHKSEVKFVAKYWNAHYDGSRFQHGIYNLNRLAITEQELSLSETEATFLQSIDTSLLSTAPYKGIVLDGLFCQLSIPSSGTTFTWNLDEEMNQPLRTLVHTLRTKASSFL</sequence>
<evidence type="ECO:0000313" key="1">
    <source>
        <dbReference type="EMBL" id="SDJ98756.1"/>
    </source>
</evidence>